<dbReference type="Gene3D" id="3.30.429.10">
    <property type="entry name" value="Macrophage Migration Inhibitory Factor"/>
    <property type="match status" value="1"/>
</dbReference>
<dbReference type="InterPro" id="IPR004370">
    <property type="entry name" value="4-OT-like_dom"/>
</dbReference>
<evidence type="ECO:0000259" key="2">
    <source>
        <dbReference type="Pfam" id="PF01361"/>
    </source>
</evidence>
<dbReference type="EMBL" id="DMAI01000479">
    <property type="protein sequence ID" value="HAE51426.1"/>
    <property type="molecule type" value="Genomic_DNA"/>
</dbReference>
<evidence type="ECO:0000313" key="3">
    <source>
        <dbReference type="EMBL" id="HAE51426.1"/>
    </source>
</evidence>
<dbReference type="GO" id="GO:0016853">
    <property type="term" value="F:isomerase activity"/>
    <property type="evidence" value="ECO:0007669"/>
    <property type="project" value="UniProtKB-KW"/>
</dbReference>
<keyword evidence="1" id="KW-0413">Isomerase</keyword>
<protein>
    <submittedName>
        <fullName evidence="3">Tautomerase</fullName>
    </submittedName>
</protein>
<organism evidence="3 4">
    <name type="scientific">Tistrella mobilis</name>
    <dbReference type="NCBI Taxonomy" id="171437"/>
    <lineage>
        <taxon>Bacteria</taxon>
        <taxon>Pseudomonadati</taxon>
        <taxon>Pseudomonadota</taxon>
        <taxon>Alphaproteobacteria</taxon>
        <taxon>Geminicoccales</taxon>
        <taxon>Geminicoccaceae</taxon>
        <taxon>Tistrella</taxon>
    </lineage>
</organism>
<proteinExistence type="predicted"/>
<name>A0A3B9IUE3_9PROT</name>
<accession>A0A3B9IUE3</accession>
<dbReference type="InterPro" id="IPR014347">
    <property type="entry name" value="Tautomerase/MIF_sf"/>
</dbReference>
<dbReference type="AlphaFoldDB" id="A0A3B9IUE3"/>
<feature type="domain" description="4-oxalocrotonate tautomerase-like" evidence="2">
    <location>
        <begin position="2"/>
        <end position="57"/>
    </location>
</feature>
<dbReference type="SUPFAM" id="SSF54427">
    <property type="entry name" value="NTF2-like"/>
    <property type="match status" value="1"/>
</dbReference>
<reference evidence="3 4" key="1">
    <citation type="journal article" date="2018" name="Nat. Biotechnol.">
        <title>A standardized bacterial taxonomy based on genome phylogeny substantially revises the tree of life.</title>
        <authorList>
            <person name="Parks D.H."/>
            <person name="Chuvochina M."/>
            <person name="Waite D.W."/>
            <person name="Rinke C."/>
            <person name="Skarshewski A."/>
            <person name="Chaumeil P.A."/>
            <person name="Hugenholtz P."/>
        </authorList>
    </citation>
    <scope>NUCLEOTIDE SEQUENCE [LARGE SCALE GENOMIC DNA]</scope>
    <source>
        <strain evidence="3">UBA8739</strain>
    </source>
</reference>
<evidence type="ECO:0000256" key="1">
    <source>
        <dbReference type="ARBA" id="ARBA00023235"/>
    </source>
</evidence>
<sequence length="163" mass="16892">MPVVETTVIEGYDAATKARLLKGMTRVVRSVMAAPPDGVVTILREVAASSYARGGVSRVPGPPLPPATELAEALAVALGRGDVAAARPLVADGFVAVTAEGARLDLAAAAAADAQAGRRYDGFVEALTDDGSLVFGHGHLADGRRFIDRFRLTGPVIADRESW</sequence>
<dbReference type="Proteomes" id="UP000257706">
    <property type="component" value="Unassembled WGS sequence"/>
</dbReference>
<dbReference type="SUPFAM" id="SSF55331">
    <property type="entry name" value="Tautomerase/MIF"/>
    <property type="match status" value="1"/>
</dbReference>
<evidence type="ECO:0000313" key="4">
    <source>
        <dbReference type="Proteomes" id="UP000257706"/>
    </source>
</evidence>
<gene>
    <name evidence="3" type="ORF">DCK97_28845</name>
</gene>
<comment type="caution">
    <text evidence="3">The sequence shown here is derived from an EMBL/GenBank/DDBJ whole genome shotgun (WGS) entry which is preliminary data.</text>
</comment>
<dbReference type="InterPro" id="IPR032710">
    <property type="entry name" value="NTF2-like_dom_sf"/>
</dbReference>
<dbReference type="Pfam" id="PF01361">
    <property type="entry name" value="Tautomerase"/>
    <property type="match status" value="1"/>
</dbReference>